<dbReference type="EMBL" id="OZ034816">
    <property type="protein sequence ID" value="CAL1378833.1"/>
    <property type="molecule type" value="Genomic_DNA"/>
</dbReference>
<accession>A0AAV2DZJ2</accession>
<keyword evidence="3" id="KW-1185">Reference proteome</keyword>
<dbReference type="Proteomes" id="UP001497516">
    <property type="component" value="Chromosome 3"/>
</dbReference>
<organism evidence="2 3">
    <name type="scientific">Linum trigynum</name>
    <dbReference type="NCBI Taxonomy" id="586398"/>
    <lineage>
        <taxon>Eukaryota</taxon>
        <taxon>Viridiplantae</taxon>
        <taxon>Streptophyta</taxon>
        <taxon>Embryophyta</taxon>
        <taxon>Tracheophyta</taxon>
        <taxon>Spermatophyta</taxon>
        <taxon>Magnoliopsida</taxon>
        <taxon>eudicotyledons</taxon>
        <taxon>Gunneridae</taxon>
        <taxon>Pentapetalae</taxon>
        <taxon>rosids</taxon>
        <taxon>fabids</taxon>
        <taxon>Malpighiales</taxon>
        <taxon>Linaceae</taxon>
        <taxon>Linum</taxon>
    </lineage>
</organism>
<dbReference type="AlphaFoldDB" id="A0AAV2DZJ2"/>
<feature type="region of interest" description="Disordered" evidence="1">
    <location>
        <begin position="25"/>
        <end position="50"/>
    </location>
</feature>
<protein>
    <submittedName>
        <fullName evidence="2">Uncharacterized protein</fullName>
    </submittedName>
</protein>
<proteinExistence type="predicted"/>
<sequence length="93" mass="10175">MIADHCSFIEPDSIFVISVAGNKLHPRDRHDTEQQPSSSPPNSVTVKPFRRCPVSIEPRRRQSKPVGGSIFVVLVAGASSGQETRHSSPRPLC</sequence>
<gene>
    <name evidence="2" type="ORF">LTRI10_LOCUS20386</name>
</gene>
<reference evidence="2 3" key="1">
    <citation type="submission" date="2024-04" db="EMBL/GenBank/DDBJ databases">
        <authorList>
            <person name="Fracassetti M."/>
        </authorList>
    </citation>
    <scope>NUCLEOTIDE SEQUENCE [LARGE SCALE GENOMIC DNA]</scope>
</reference>
<evidence type="ECO:0000313" key="2">
    <source>
        <dbReference type="EMBL" id="CAL1378833.1"/>
    </source>
</evidence>
<name>A0AAV2DZJ2_9ROSI</name>
<evidence type="ECO:0000313" key="3">
    <source>
        <dbReference type="Proteomes" id="UP001497516"/>
    </source>
</evidence>
<feature type="compositionally biased region" description="Polar residues" evidence="1">
    <location>
        <begin position="34"/>
        <end position="45"/>
    </location>
</feature>
<evidence type="ECO:0000256" key="1">
    <source>
        <dbReference type="SAM" id="MobiDB-lite"/>
    </source>
</evidence>